<keyword evidence="5 10" id="KW-1133">Transmembrane helix</keyword>
<evidence type="ECO:0000256" key="1">
    <source>
        <dbReference type="ARBA" id="ARBA00004651"/>
    </source>
</evidence>
<organism evidence="12 13">
    <name type="scientific">Tenuifilum thalassicum</name>
    <dbReference type="NCBI Taxonomy" id="2590900"/>
    <lineage>
        <taxon>Bacteria</taxon>
        <taxon>Pseudomonadati</taxon>
        <taxon>Bacteroidota</taxon>
        <taxon>Bacteroidia</taxon>
        <taxon>Bacteroidales</taxon>
        <taxon>Tenuifilaceae</taxon>
        <taxon>Tenuifilum</taxon>
    </lineage>
</organism>
<feature type="transmembrane region" description="Helical" evidence="10">
    <location>
        <begin position="354"/>
        <end position="378"/>
    </location>
</feature>
<reference evidence="12 13" key="1">
    <citation type="submission" date="2019-07" db="EMBL/GenBank/DDBJ databases">
        <title>Thalassofilum flectens gen. nov., sp. nov., a novel moderate thermophilic anaerobe from a shallow sea hot spring in Kunashir Island (Russia), representing a new family in the order Bacteroidales, and proposal of Thalassofilacea fam. nov.</title>
        <authorList>
            <person name="Kochetkova T.V."/>
            <person name="Podosokorskaya O.A."/>
            <person name="Novikov A."/>
            <person name="Elcheninov A.G."/>
            <person name="Toshchakov S.V."/>
            <person name="Kublanov I.V."/>
        </authorList>
    </citation>
    <scope>NUCLEOTIDE SEQUENCE [LARGE SCALE GENOMIC DNA]</scope>
    <source>
        <strain evidence="12 13">38-H</strain>
    </source>
</reference>
<dbReference type="Pfam" id="PF00027">
    <property type="entry name" value="cNMP_binding"/>
    <property type="match status" value="1"/>
</dbReference>
<dbReference type="Gene3D" id="6.10.140.1330">
    <property type="match status" value="1"/>
</dbReference>
<feature type="transmembrane region" description="Helical" evidence="10">
    <location>
        <begin position="136"/>
        <end position="153"/>
    </location>
</feature>
<dbReference type="Proteomes" id="UP000500961">
    <property type="component" value="Chromosome"/>
</dbReference>
<keyword evidence="13" id="KW-1185">Reference proteome</keyword>
<protein>
    <recommendedName>
        <fullName evidence="11">Cyclic nucleotide-binding domain-containing protein</fullName>
    </recommendedName>
</protein>
<feature type="transmembrane region" description="Helical" evidence="10">
    <location>
        <begin position="303"/>
        <end position="334"/>
    </location>
</feature>
<feature type="transmembrane region" description="Helical" evidence="10">
    <location>
        <begin position="423"/>
        <end position="444"/>
    </location>
</feature>
<feature type="transmembrane region" description="Helical" evidence="10">
    <location>
        <begin position="94"/>
        <end position="111"/>
    </location>
</feature>
<feature type="transmembrane region" description="Helical" evidence="10">
    <location>
        <begin position="456"/>
        <end position="479"/>
    </location>
</feature>
<feature type="domain" description="Cyclic nucleotide-binding" evidence="11">
    <location>
        <begin position="776"/>
        <end position="873"/>
    </location>
</feature>
<dbReference type="KEGG" id="ttz:FHG85_04805"/>
<keyword evidence="7" id="KW-0406">Ion transport</keyword>
<dbReference type="AlphaFoldDB" id="A0A7D3XV39"/>
<dbReference type="SUPFAM" id="SSF51206">
    <property type="entry name" value="cAMP-binding domain-like"/>
    <property type="match status" value="1"/>
</dbReference>
<comment type="subcellular location">
    <subcellularLocation>
        <location evidence="1">Cell membrane</location>
        <topology evidence="1">Multi-pass membrane protein</topology>
    </subcellularLocation>
</comment>
<proteinExistence type="predicted"/>
<evidence type="ECO:0000256" key="9">
    <source>
        <dbReference type="ARBA" id="ARBA00023201"/>
    </source>
</evidence>
<accession>A0A7D3XV39</accession>
<evidence type="ECO:0000313" key="12">
    <source>
        <dbReference type="EMBL" id="QKG79608.1"/>
    </source>
</evidence>
<evidence type="ECO:0000256" key="3">
    <source>
        <dbReference type="ARBA" id="ARBA00022475"/>
    </source>
</evidence>
<name>A0A7D3XV39_9BACT</name>
<keyword evidence="6" id="KW-0915">Sodium</keyword>
<dbReference type="CDD" id="cd00038">
    <property type="entry name" value="CAP_ED"/>
    <property type="match status" value="1"/>
</dbReference>
<dbReference type="InterPro" id="IPR018422">
    <property type="entry name" value="Cation/H_exchanger_CPA1"/>
</dbReference>
<dbReference type="GO" id="GO:0015386">
    <property type="term" value="F:potassium:proton antiporter activity"/>
    <property type="evidence" value="ECO:0007669"/>
    <property type="project" value="TreeGrafter"/>
</dbReference>
<dbReference type="PANTHER" id="PTHR10110">
    <property type="entry name" value="SODIUM/HYDROGEN EXCHANGER"/>
    <property type="match status" value="1"/>
</dbReference>
<sequence length="975" mass="108393">MRRILLLLTVLMGVSLITNGAVSIYTTNTTLPTNEHTSITQSQNSKDTLDKEEVLSESSHEKHSINLAPLFFIILSLFIGTATRYLFRKGPLPYTILLLIFGLILGALARFDILNTFDLNLIADSINWAGNIDPHLILYLFLPTLIFEAAYSLHIHTFKKSLGNAVILAVPGIMVAILITSAAIMLMKSFGIGLNQWTFLLALLFGTIISATDPVAVVAILKEVGASKRLSTITESESMLNDGTAIVIFMAIFGLITGEAANGNAFIEFLRVSLGGVLVGAIIGWGILSWIKRVFNDALIEITVVIGAAYLSFFLAESIFHVSGVIAVVTLGISMAGPGKTKVSPGVTHFLHEFWELAAFIANTLIFIIVGVVIALQVNYKISDVIILFLAYITIHIARLGTIYIFYPLMKKIGYGISFKDSIVLWWGGLRGAVALALALIVAIDSRIPIEPRNQLLSLTAGIVLLTSLINATTVRWLIDKLGLSKVDNIKISLMKQSLLQVKLSGEKEIEKLKSNRYMSGADWKRVSDFLIDNSLTEETPESFDINDALIETRKRLLQKEKESYWRQFNMGMLSSDGVHLLSDQIDVLLDFGGKIPLSERQDIEKIWKAPKTLSKLQNLPLIGKIWKRRFINRLTLSYDCARAFVAAQEENLKSLSSLAIGLSIGESDDTSNNDFLSMLEDEINANRLTGQTFLRNLKEKYPDIRTNIETLLASRSLLNQQEEMIEKLKKQGRLEPDEVTQIQSKVQNLLKRLTDTSTEKYTNLKVAETIKNTPGLDKISSEAAKQLIAKSQIKFFPEGAVLLKEKSSSKSVFLIINGTINYYSNQKLLGVKESCNTFGFYEWLTSSKIRHTVKAETPVSILIISYSTINSLSKKYPEILNPFKFTASTEIALELLKNNENYKNLTSRKLRKIISNAQLEIINDEEKHRFEGSSCILVKGEAIVENEDTLSHAPAILSECNVRCKDDSIIIVIP</sequence>
<dbReference type="GO" id="GO:0051453">
    <property type="term" value="P:regulation of intracellular pH"/>
    <property type="evidence" value="ECO:0007669"/>
    <property type="project" value="TreeGrafter"/>
</dbReference>
<feature type="transmembrane region" description="Helical" evidence="10">
    <location>
        <begin position="67"/>
        <end position="87"/>
    </location>
</feature>
<keyword evidence="2" id="KW-0813">Transport</keyword>
<evidence type="ECO:0000256" key="10">
    <source>
        <dbReference type="SAM" id="Phobius"/>
    </source>
</evidence>
<evidence type="ECO:0000256" key="4">
    <source>
        <dbReference type="ARBA" id="ARBA00022692"/>
    </source>
</evidence>
<dbReference type="InterPro" id="IPR000595">
    <property type="entry name" value="cNMP-bd_dom"/>
</dbReference>
<feature type="transmembrane region" description="Helical" evidence="10">
    <location>
        <begin position="240"/>
        <end position="257"/>
    </location>
</feature>
<evidence type="ECO:0000256" key="8">
    <source>
        <dbReference type="ARBA" id="ARBA00023136"/>
    </source>
</evidence>
<keyword evidence="4 10" id="KW-0812">Transmembrane</keyword>
<evidence type="ECO:0000313" key="13">
    <source>
        <dbReference type="Proteomes" id="UP000500961"/>
    </source>
</evidence>
<keyword evidence="8 10" id="KW-0472">Membrane</keyword>
<dbReference type="Pfam" id="PF00999">
    <property type="entry name" value="Na_H_Exchanger"/>
    <property type="match status" value="1"/>
</dbReference>
<dbReference type="EMBL" id="CP041345">
    <property type="protein sequence ID" value="QKG79608.1"/>
    <property type="molecule type" value="Genomic_DNA"/>
</dbReference>
<dbReference type="InterPro" id="IPR018490">
    <property type="entry name" value="cNMP-bd_dom_sf"/>
</dbReference>
<dbReference type="GO" id="GO:0098719">
    <property type="term" value="P:sodium ion import across plasma membrane"/>
    <property type="evidence" value="ECO:0007669"/>
    <property type="project" value="TreeGrafter"/>
</dbReference>
<evidence type="ECO:0000256" key="2">
    <source>
        <dbReference type="ARBA" id="ARBA00022448"/>
    </source>
</evidence>
<keyword evidence="3" id="KW-1003">Cell membrane</keyword>
<evidence type="ECO:0000259" key="11">
    <source>
        <dbReference type="PROSITE" id="PS50042"/>
    </source>
</evidence>
<keyword evidence="9" id="KW-0739">Sodium transport</keyword>
<gene>
    <name evidence="12" type="ORF">FHG85_04805</name>
</gene>
<evidence type="ECO:0000256" key="6">
    <source>
        <dbReference type="ARBA" id="ARBA00023053"/>
    </source>
</evidence>
<dbReference type="PANTHER" id="PTHR10110:SF86">
    <property type="entry name" value="SODIUM_HYDROGEN EXCHANGER 7"/>
    <property type="match status" value="1"/>
</dbReference>
<dbReference type="InterPro" id="IPR006153">
    <property type="entry name" value="Cation/H_exchanger_TM"/>
</dbReference>
<dbReference type="InterPro" id="IPR014710">
    <property type="entry name" value="RmlC-like_jellyroll"/>
</dbReference>
<feature type="transmembrane region" description="Helical" evidence="10">
    <location>
        <begin position="199"/>
        <end position="220"/>
    </location>
</feature>
<dbReference type="GO" id="GO:0005886">
    <property type="term" value="C:plasma membrane"/>
    <property type="evidence" value="ECO:0007669"/>
    <property type="project" value="UniProtKB-SubCell"/>
</dbReference>
<evidence type="ECO:0000256" key="7">
    <source>
        <dbReference type="ARBA" id="ARBA00023065"/>
    </source>
</evidence>
<evidence type="ECO:0000256" key="5">
    <source>
        <dbReference type="ARBA" id="ARBA00022989"/>
    </source>
</evidence>
<feature type="transmembrane region" description="Helical" evidence="10">
    <location>
        <begin position="165"/>
        <end position="187"/>
    </location>
</feature>
<dbReference type="RefSeq" id="WP_173073510.1">
    <property type="nucleotide sequence ID" value="NZ_CP041345.1"/>
</dbReference>
<feature type="transmembrane region" description="Helical" evidence="10">
    <location>
        <begin position="385"/>
        <end position="407"/>
    </location>
</feature>
<feature type="transmembrane region" description="Helical" evidence="10">
    <location>
        <begin position="269"/>
        <end position="291"/>
    </location>
</feature>
<dbReference type="PROSITE" id="PS50042">
    <property type="entry name" value="CNMP_BINDING_3"/>
    <property type="match status" value="1"/>
</dbReference>
<dbReference type="GO" id="GO:0015385">
    <property type="term" value="F:sodium:proton antiporter activity"/>
    <property type="evidence" value="ECO:0007669"/>
    <property type="project" value="InterPro"/>
</dbReference>
<dbReference type="Gene3D" id="2.60.120.10">
    <property type="entry name" value="Jelly Rolls"/>
    <property type="match status" value="1"/>
</dbReference>